<evidence type="ECO:0000256" key="2">
    <source>
        <dbReference type="SAM" id="SignalP"/>
    </source>
</evidence>
<name>A0A6G9RS94_9ENTR</name>
<dbReference type="AlphaFoldDB" id="A0A6G9RS94"/>
<dbReference type="NCBIfam" id="NF007675">
    <property type="entry name" value="PRK10350.1"/>
    <property type="match status" value="1"/>
</dbReference>
<proteinExistence type="predicted"/>
<dbReference type="KEGG" id="kgn:GY169_01955"/>
<keyword evidence="4" id="KW-1185">Reference proteome</keyword>
<feature type="compositionally biased region" description="Low complexity" evidence="1">
    <location>
        <begin position="87"/>
        <end position="106"/>
    </location>
</feature>
<evidence type="ECO:0000313" key="3">
    <source>
        <dbReference type="EMBL" id="QIR29568.1"/>
    </source>
</evidence>
<feature type="region of interest" description="Disordered" evidence="1">
    <location>
        <begin position="19"/>
        <end position="106"/>
    </location>
</feature>
<evidence type="ECO:0000313" key="4">
    <source>
        <dbReference type="Proteomes" id="UP000503580"/>
    </source>
</evidence>
<protein>
    <submittedName>
        <fullName evidence="3">DUF2756 family protein</fullName>
    </submittedName>
</protein>
<gene>
    <name evidence="3" type="ORF">GY169_01955</name>
</gene>
<accession>A0A6G9RS94</accession>
<feature type="compositionally biased region" description="Low complexity" evidence="1">
    <location>
        <begin position="35"/>
        <end position="78"/>
    </location>
</feature>
<reference evidence="3 4" key="1">
    <citation type="submission" date="2020-02" db="EMBL/GenBank/DDBJ databases">
        <title>Whole genome PO2S7.</title>
        <authorList>
            <person name="Singha K.M."/>
        </authorList>
    </citation>
    <scope>NUCLEOTIDE SEQUENCE [LARGE SCALE GENOMIC DNA]</scope>
    <source>
        <strain evidence="3 4">PO2S7</strain>
    </source>
</reference>
<keyword evidence="2" id="KW-0732">Signal</keyword>
<organism evidence="3 4">
    <name type="scientific">Kluyvera genomosp. 3</name>
    <dbReference type="NCBI Taxonomy" id="2774055"/>
    <lineage>
        <taxon>Bacteria</taxon>
        <taxon>Pseudomonadati</taxon>
        <taxon>Pseudomonadota</taxon>
        <taxon>Gammaproteobacteria</taxon>
        <taxon>Enterobacterales</taxon>
        <taxon>Enterobacteriaceae</taxon>
        <taxon>Kluyvera</taxon>
    </lineage>
</organism>
<evidence type="ECO:0000256" key="1">
    <source>
        <dbReference type="SAM" id="MobiDB-lite"/>
    </source>
</evidence>
<sequence>MKRLLILAALLPFTALAAPLNIDNNPNQPGYEIPSQQRMQSRMLNQQQQQKGMLNQQRQVQTQQQQLHLQNQLKANQQRVQQAQPGTLTPNQQPLPNNNGGMLKQY</sequence>
<feature type="signal peptide" evidence="2">
    <location>
        <begin position="1"/>
        <end position="17"/>
    </location>
</feature>
<feature type="chain" id="PRO_5026018870" evidence="2">
    <location>
        <begin position="18"/>
        <end position="106"/>
    </location>
</feature>
<dbReference type="InterPro" id="IPR020158">
    <property type="entry name" value="DUF2756"/>
</dbReference>
<dbReference type="Pfam" id="PF10956">
    <property type="entry name" value="DUF2756"/>
    <property type="match status" value="1"/>
</dbReference>
<dbReference type="EMBL" id="CP050321">
    <property type="protein sequence ID" value="QIR29568.1"/>
    <property type="molecule type" value="Genomic_DNA"/>
</dbReference>
<dbReference type="Proteomes" id="UP000503580">
    <property type="component" value="Chromosome"/>
</dbReference>